<dbReference type="Gene3D" id="2.40.10.120">
    <property type="match status" value="1"/>
</dbReference>
<sequence>MQDTFKRILISVAIFLAATGAIYLLHFQQESYSFFDFLQGKRPPQQQSEQYTTATGPAVDRAEVPGLASLNDEIAKLTRAVMPSVVSIETSTPDPNANIFHRPRNTRPDQGSGFIVTREGHVITNYHVVKEKQNIRIHVSTNDEQHKMYPAIIVGATEKLDIAVLKIQSERDDFPALKLGNSDAVHVGEVVFAIGNPYGLQKSVTQGNVSALDRRISDGGPAYMQTSAPINPGSSGGPLINIVGEVIGINSIVVRGTAEQPAQGIGFAIPANDANMALTSIMDKGAPVLGYAGLAFNDIPSEIREQNPKVNGVYITQVFANSPAEDARLLPLDVITRYQGQPVTSRRQLARLIHGTEPGTEVTIEIIRRNQQHSVNLTVANLADRNVVAELPSDQSAAEPSGNHNAERTFLKRFGVTVGPVFKANIAGVKVEKLREGSKTALSIEVDDFITGVNDTTVSSPAEFYRAVLNARNDGRIELRIIRRGRLVRAIFEPPY</sequence>
<dbReference type="Pfam" id="PF13180">
    <property type="entry name" value="PDZ_2"/>
    <property type="match status" value="1"/>
</dbReference>
<reference evidence="4 5" key="1">
    <citation type="submission" date="2020-12" db="EMBL/GenBank/DDBJ databases">
        <title>Sulforoseuscoccus oceanibium gen. nov., sp. nov., a representative of the phylum Verrucomicrobia with special cytoplasmic membrane, and proposal of Sulforoseuscoccusaceae fam. nov.</title>
        <authorList>
            <person name="Xi F."/>
        </authorList>
    </citation>
    <scope>NUCLEOTIDE SEQUENCE [LARGE SCALE GENOMIC DNA]</scope>
    <source>
        <strain evidence="4 5">T37</strain>
    </source>
</reference>
<dbReference type="Proteomes" id="UP000475117">
    <property type="component" value="Chromosome"/>
</dbReference>
<evidence type="ECO:0000313" key="4">
    <source>
        <dbReference type="EMBL" id="QQL45195.1"/>
    </source>
</evidence>
<dbReference type="AlphaFoldDB" id="A0A6B3LDP5"/>
<accession>A0A6B3LDP5</accession>
<dbReference type="EMBL" id="CP066776">
    <property type="protein sequence ID" value="QQL45195.1"/>
    <property type="molecule type" value="Genomic_DNA"/>
</dbReference>
<dbReference type="PANTHER" id="PTHR43343">
    <property type="entry name" value="PEPTIDASE S12"/>
    <property type="match status" value="1"/>
</dbReference>
<dbReference type="InterPro" id="IPR009003">
    <property type="entry name" value="Peptidase_S1_PA"/>
</dbReference>
<proteinExistence type="predicted"/>
<dbReference type="InterPro" id="IPR001478">
    <property type="entry name" value="PDZ"/>
</dbReference>
<feature type="domain" description="PDZ" evidence="3">
    <location>
        <begin position="290"/>
        <end position="370"/>
    </location>
</feature>
<keyword evidence="5" id="KW-1185">Reference proteome</keyword>
<dbReference type="GO" id="GO:0006508">
    <property type="term" value="P:proteolysis"/>
    <property type="evidence" value="ECO:0007669"/>
    <property type="project" value="UniProtKB-KW"/>
</dbReference>
<evidence type="ECO:0000313" key="5">
    <source>
        <dbReference type="Proteomes" id="UP000475117"/>
    </source>
</evidence>
<keyword evidence="1" id="KW-0645">Protease</keyword>
<keyword evidence="2" id="KW-0378">Hydrolase</keyword>
<dbReference type="RefSeq" id="WP_164365420.1">
    <property type="nucleotide sequence ID" value="NZ_CP066776.1"/>
</dbReference>
<dbReference type="SUPFAM" id="SSF50156">
    <property type="entry name" value="PDZ domain-like"/>
    <property type="match status" value="2"/>
</dbReference>
<evidence type="ECO:0000256" key="1">
    <source>
        <dbReference type="ARBA" id="ARBA00022670"/>
    </source>
</evidence>
<gene>
    <name evidence="4" type="ORF">G3M56_000990</name>
</gene>
<dbReference type="InterPro" id="IPR001940">
    <property type="entry name" value="Peptidase_S1C"/>
</dbReference>
<dbReference type="PANTHER" id="PTHR43343:SF3">
    <property type="entry name" value="PROTEASE DO-LIKE 8, CHLOROPLASTIC"/>
    <property type="match status" value="1"/>
</dbReference>
<evidence type="ECO:0000256" key="2">
    <source>
        <dbReference type="ARBA" id="ARBA00022801"/>
    </source>
</evidence>
<dbReference type="KEGG" id="soa:G3M56_000990"/>
<dbReference type="InterPro" id="IPR036034">
    <property type="entry name" value="PDZ_sf"/>
</dbReference>
<dbReference type="Gene3D" id="2.30.42.10">
    <property type="match status" value="2"/>
</dbReference>
<evidence type="ECO:0000259" key="3">
    <source>
        <dbReference type="SMART" id="SM00228"/>
    </source>
</evidence>
<dbReference type="InterPro" id="IPR051201">
    <property type="entry name" value="Chloro_Bact_Ser_Proteases"/>
</dbReference>
<dbReference type="Pfam" id="PF13365">
    <property type="entry name" value="Trypsin_2"/>
    <property type="match status" value="1"/>
</dbReference>
<organism evidence="4 5">
    <name type="scientific">Sulfuriroseicoccus oceanibius</name>
    <dbReference type="NCBI Taxonomy" id="2707525"/>
    <lineage>
        <taxon>Bacteria</taxon>
        <taxon>Pseudomonadati</taxon>
        <taxon>Verrucomicrobiota</taxon>
        <taxon>Verrucomicrobiia</taxon>
        <taxon>Verrucomicrobiales</taxon>
        <taxon>Verrucomicrobiaceae</taxon>
        <taxon>Sulfuriroseicoccus</taxon>
    </lineage>
</organism>
<dbReference type="SUPFAM" id="SSF50494">
    <property type="entry name" value="Trypsin-like serine proteases"/>
    <property type="match status" value="1"/>
</dbReference>
<name>A0A6B3LDP5_9BACT</name>
<dbReference type="GO" id="GO:0004252">
    <property type="term" value="F:serine-type endopeptidase activity"/>
    <property type="evidence" value="ECO:0007669"/>
    <property type="project" value="InterPro"/>
</dbReference>
<dbReference type="PRINTS" id="PR00834">
    <property type="entry name" value="PROTEASES2C"/>
</dbReference>
<protein>
    <submittedName>
        <fullName evidence="4">Trypsin-like peptidase domain-containing protein</fullName>
    </submittedName>
</protein>
<feature type="domain" description="PDZ" evidence="3">
    <location>
        <begin position="412"/>
        <end position="485"/>
    </location>
</feature>
<dbReference type="SMART" id="SM00228">
    <property type="entry name" value="PDZ"/>
    <property type="match status" value="2"/>
</dbReference>